<dbReference type="EMBL" id="JAMYWD010000012">
    <property type="protein sequence ID" value="KAJ4951515.1"/>
    <property type="molecule type" value="Genomic_DNA"/>
</dbReference>
<keyword evidence="2" id="KW-1185">Reference proteome</keyword>
<evidence type="ECO:0000313" key="1">
    <source>
        <dbReference type="EMBL" id="KAJ4951515.1"/>
    </source>
</evidence>
<dbReference type="AlphaFoldDB" id="A0A9Q0JV17"/>
<sequence>MIGYGSSDGRHKNSRALADVTNQLDKRRVLSISSSPDLEKGNGFRDNMEGKVPDSEFVQKVCLGVENLVRGKCKRGCVEDANAKGLPLAKPIRLCSLLKSGSGRDFLNGDRVSGISGVHIEIKDLPGGMHFVRGNAAKCRIQEGSDRWRNCRTFGVSELGGSEQCDRSGSSTSVIVGGGSQGDTEGVKANVRGDAIGSTLENDVLDAHVCGNDCELMDGGELTSTKTNLSGSSSSKCSELEICAGSGSAEGSSADHGADMLNVCSCSFCLKAAYIWSDLHYQDVLGRIAALKKSGKEVKFYVDRSLNQYETDRNGMANLNKSKKLELDLMGQWKSLFFHTEDILIRESTQLESSLLSLKELRRNCKMEVEMTNRMPLNK</sequence>
<comment type="caution">
    <text evidence="1">The sequence shown here is derived from an EMBL/GenBank/DDBJ whole genome shotgun (WGS) entry which is preliminary data.</text>
</comment>
<accession>A0A9Q0JV17</accession>
<dbReference type="OrthoDB" id="1907176at2759"/>
<reference evidence="1" key="1">
    <citation type="journal article" date="2023" name="Plant J.">
        <title>The genome of the king protea, Protea cynaroides.</title>
        <authorList>
            <person name="Chang J."/>
            <person name="Duong T.A."/>
            <person name="Schoeman C."/>
            <person name="Ma X."/>
            <person name="Roodt D."/>
            <person name="Barker N."/>
            <person name="Li Z."/>
            <person name="Van de Peer Y."/>
            <person name="Mizrachi E."/>
        </authorList>
    </citation>
    <scope>NUCLEOTIDE SEQUENCE</scope>
    <source>
        <tissue evidence="1">Young leaves</tissue>
    </source>
</reference>
<protein>
    <submittedName>
        <fullName evidence="1">Uncharacterized protein</fullName>
    </submittedName>
</protein>
<name>A0A9Q0JV17_9MAGN</name>
<dbReference type="PANTHER" id="PTHR33924:SF1">
    <property type="entry name" value="DNA-DIRECTED RNA POLYMERASE SUBUNIT BETA"/>
    <property type="match status" value="1"/>
</dbReference>
<evidence type="ECO:0000313" key="2">
    <source>
        <dbReference type="Proteomes" id="UP001141806"/>
    </source>
</evidence>
<gene>
    <name evidence="1" type="ORF">NE237_028347</name>
</gene>
<proteinExistence type="predicted"/>
<organism evidence="1 2">
    <name type="scientific">Protea cynaroides</name>
    <dbReference type="NCBI Taxonomy" id="273540"/>
    <lineage>
        <taxon>Eukaryota</taxon>
        <taxon>Viridiplantae</taxon>
        <taxon>Streptophyta</taxon>
        <taxon>Embryophyta</taxon>
        <taxon>Tracheophyta</taxon>
        <taxon>Spermatophyta</taxon>
        <taxon>Magnoliopsida</taxon>
        <taxon>Proteales</taxon>
        <taxon>Proteaceae</taxon>
        <taxon>Protea</taxon>
    </lineage>
</organism>
<dbReference type="PANTHER" id="PTHR33924">
    <property type="entry name" value="CATION-TRANSPORTING ATPASE"/>
    <property type="match status" value="1"/>
</dbReference>
<dbReference type="Proteomes" id="UP001141806">
    <property type="component" value="Unassembled WGS sequence"/>
</dbReference>